<organism evidence="1 2">
    <name type="scientific">Elysia crispata</name>
    <name type="common">lettuce slug</name>
    <dbReference type="NCBI Taxonomy" id="231223"/>
    <lineage>
        <taxon>Eukaryota</taxon>
        <taxon>Metazoa</taxon>
        <taxon>Spiralia</taxon>
        <taxon>Lophotrochozoa</taxon>
        <taxon>Mollusca</taxon>
        <taxon>Gastropoda</taxon>
        <taxon>Heterobranchia</taxon>
        <taxon>Euthyneura</taxon>
        <taxon>Panpulmonata</taxon>
        <taxon>Sacoglossa</taxon>
        <taxon>Placobranchoidea</taxon>
        <taxon>Plakobranchidae</taxon>
        <taxon>Elysia</taxon>
    </lineage>
</organism>
<evidence type="ECO:0000313" key="2">
    <source>
        <dbReference type="Proteomes" id="UP001283361"/>
    </source>
</evidence>
<dbReference type="Proteomes" id="UP001283361">
    <property type="component" value="Unassembled WGS sequence"/>
</dbReference>
<protein>
    <recommendedName>
        <fullName evidence="3">Tc1-like transposase DDE domain-containing protein</fullName>
    </recommendedName>
</protein>
<gene>
    <name evidence="1" type="ORF">RRG08_021971</name>
</gene>
<reference evidence="1" key="1">
    <citation type="journal article" date="2023" name="G3 (Bethesda)">
        <title>A reference genome for the long-term kleptoplast-retaining sea slug Elysia crispata morphotype clarki.</title>
        <authorList>
            <person name="Eastman K.E."/>
            <person name="Pendleton A.L."/>
            <person name="Shaikh M.A."/>
            <person name="Suttiyut T."/>
            <person name="Ogas R."/>
            <person name="Tomko P."/>
            <person name="Gavelis G."/>
            <person name="Widhalm J.R."/>
            <person name="Wisecaver J.H."/>
        </authorList>
    </citation>
    <scope>NUCLEOTIDE SEQUENCE</scope>
    <source>
        <strain evidence="1">ECLA1</strain>
    </source>
</reference>
<name>A0AAE1DXH7_9GAST</name>
<accession>A0AAE1DXH7</accession>
<evidence type="ECO:0008006" key="3">
    <source>
        <dbReference type="Google" id="ProtNLM"/>
    </source>
</evidence>
<sequence length="70" mass="8333">MNWLAVSPDLSPIEHLWDEMKRRLQAQPNQPRNLNQLERDLRIIWNNIPQALIQRLIGSVRRCCRAFVTV</sequence>
<comment type="caution">
    <text evidence="1">The sequence shown here is derived from an EMBL/GenBank/DDBJ whole genome shotgun (WGS) entry which is preliminary data.</text>
</comment>
<dbReference type="EMBL" id="JAWDGP010002165">
    <property type="protein sequence ID" value="KAK3785173.1"/>
    <property type="molecule type" value="Genomic_DNA"/>
</dbReference>
<dbReference type="Gene3D" id="3.30.420.10">
    <property type="entry name" value="Ribonuclease H-like superfamily/Ribonuclease H"/>
    <property type="match status" value="1"/>
</dbReference>
<dbReference type="AlphaFoldDB" id="A0AAE1DXH7"/>
<dbReference type="InterPro" id="IPR036397">
    <property type="entry name" value="RNaseH_sf"/>
</dbReference>
<dbReference type="GO" id="GO:0003676">
    <property type="term" value="F:nucleic acid binding"/>
    <property type="evidence" value="ECO:0007669"/>
    <property type="project" value="InterPro"/>
</dbReference>
<proteinExistence type="predicted"/>
<keyword evidence="2" id="KW-1185">Reference proteome</keyword>
<evidence type="ECO:0000313" key="1">
    <source>
        <dbReference type="EMBL" id="KAK3785173.1"/>
    </source>
</evidence>